<sequence>MKARIPQGMGQAQNMNQMIRQAQKMQDDMAAFQTEFEEKEFRSSVGGGAVEITMNGKRQVVSISIKPEVVDPEDVEMLQDLVASAVNEVLTTIETESTEGMQKITGGLNMPGIF</sequence>
<dbReference type="PIRSF" id="PIRSF004555">
    <property type="entry name" value="UCP004555"/>
    <property type="match status" value="1"/>
</dbReference>
<evidence type="ECO:0000313" key="3">
    <source>
        <dbReference type="EMBL" id="HIT58401.1"/>
    </source>
</evidence>
<dbReference type="HAMAP" id="MF_00274">
    <property type="entry name" value="DNA_YbaB_EbfC"/>
    <property type="match status" value="1"/>
</dbReference>
<evidence type="ECO:0000313" key="4">
    <source>
        <dbReference type="Proteomes" id="UP000824136"/>
    </source>
</evidence>
<comment type="similarity">
    <text evidence="2">Belongs to the YbaB/EbfC family.</text>
</comment>
<accession>A0A9D1KJU8</accession>
<dbReference type="GO" id="GO:0005829">
    <property type="term" value="C:cytosol"/>
    <property type="evidence" value="ECO:0007669"/>
    <property type="project" value="TreeGrafter"/>
</dbReference>
<dbReference type="PANTHER" id="PTHR33449">
    <property type="entry name" value="NUCLEOID-ASSOCIATED PROTEIN YBAB"/>
    <property type="match status" value="1"/>
</dbReference>
<dbReference type="InterPro" id="IPR036894">
    <property type="entry name" value="YbaB-like_sf"/>
</dbReference>
<dbReference type="PANTHER" id="PTHR33449:SF1">
    <property type="entry name" value="NUCLEOID-ASSOCIATED PROTEIN YBAB"/>
    <property type="match status" value="1"/>
</dbReference>
<keyword evidence="2" id="KW-0963">Cytoplasm</keyword>
<dbReference type="GO" id="GO:0003677">
    <property type="term" value="F:DNA binding"/>
    <property type="evidence" value="ECO:0007669"/>
    <property type="project" value="UniProtKB-UniRule"/>
</dbReference>
<dbReference type="Pfam" id="PF02575">
    <property type="entry name" value="YbaB_DNA_bd"/>
    <property type="match status" value="1"/>
</dbReference>
<comment type="subcellular location">
    <subcellularLocation>
        <location evidence="2">Cytoplasm</location>
        <location evidence="2">Nucleoid</location>
    </subcellularLocation>
</comment>
<dbReference type="GO" id="GO:0043590">
    <property type="term" value="C:bacterial nucleoid"/>
    <property type="evidence" value="ECO:0007669"/>
    <property type="project" value="UniProtKB-UniRule"/>
</dbReference>
<dbReference type="EMBL" id="DVLL01000006">
    <property type="protein sequence ID" value="HIT58401.1"/>
    <property type="molecule type" value="Genomic_DNA"/>
</dbReference>
<dbReference type="SUPFAM" id="SSF82607">
    <property type="entry name" value="YbaB-like"/>
    <property type="match status" value="1"/>
</dbReference>
<evidence type="ECO:0000256" key="1">
    <source>
        <dbReference type="ARBA" id="ARBA00023125"/>
    </source>
</evidence>
<reference evidence="3" key="1">
    <citation type="submission" date="2020-10" db="EMBL/GenBank/DDBJ databases">
        <authorList>
            <person name="Gilroy R."/>
        </authorList>
    </citation>
    <scope>NUCLEOTIDE SEQUENCE</scope>
    <source>
        <strain evidence="3">CHK33-4379</strain>
    </source>
</reference>
<reference evidence="3" key="2">
    <citation type="journal article" date="2021" name="PeerJ">
        <title>Extensive microbial diversity within the chicken gut microbiome revealed by metagenomics and culture.</title>
        <authorList>
            <person name="Gilroy R."/>
            <person name="Ravi A."/>
            <person name="Getino M."/>
            <person name="Pursley I."/>
            <person name="Horton D.L."/>
            <person name="Alikhan N.F."/>
            <person name="Baker D."/>
            <person name="Gharbi K."/>
            <person name="Hall N."/>
            <person name="Watson M."/>
            <person name="Adriaenssens E.M."/>
            <person name="Foster-Nyarko E."/>
            <person name="Jarju S."/>
            <person name="Secka A."/>
            <person name="Antonio M."/>
            <person name="Oren A."/>
            <person name="Chaudhuri R.R."/>
            <person name="La Ragione R."/>
            <person name="Hildebrand F."/>
            <person name="Pallen M.J."/>
        </authorList>
    </citation>
    <scope>NUCLEOTIDE SEQUENCE</scope>
    <source>
        <strain evidence="3">CHK33-4379</strain>
    </source>
</reference>
<gene>
    <name evidence="3" type="ORF">IAC39_01565</name>
</gene>
<organism evidence="3 4">
    <name type="scientific">Candidatus Faeciplasma pullistercoris</name>
    <dbReference type="NCBI Taxonomy" id="2840800"/>
    <lineage>
        <taxon>Bacteria</taxon>
        <taxon>Bacillati</taxon>
        <taxon>Bacillota</taxon>
        <taxon>Clostridia</taxon>
        <taxon>Eubacteriales</taxon>
        <taxon>Oscillospiraceae</taxon>
        <taxon>Oscillospiraceae incertae sedis</taxon>
        <taxon>Candidatus Faeciplasma</taxon>
    </lineage>
</organism>
<name>A0A9D1KJU8_9FIRM</name>
<comment type="function">
    <text evidence="2">Binds to DNA and alters its conformation. May be involved in regulation of gene expression, nucleoid organization and DNA protection.</text>
</comment>
<dbReference type="Gene3D" id="3.30.1310.10">
    <property type="entry name" value="Nucleoid-associated protein YbaB-like domain"/>
    <property type="match status" value="1"/>
</dbReference>
<dbReference type="AlphaFoldDB" id="A0A9D1KJU8"/>
<dbReference type="Proteomes" id="UP000824136">
    <property type="component" value="Unassembled WGS sequence"/>
</dbReference>
<keyword evidence="1 2" id="KW-0238">DNA-binding</keyword>
<evidence type="ECO:0000256" key="2">
    <source>
        <dbReference type="HAMAP-Rule" id="MF_00274"/>
    </source>
</evidence>
<comment type="caution">
    <text evidence="3">The sequence shown here is derived from an EMBL/GenBank/DDBJ whole genome shotgun (WGS) entry which is preliminary data.</text>
</comment>
<comment type="subunit">
    <text evidence="2">Homodimer.</text>
</comment>
<dbReference type="InterPro" id="IPR004401">
    <property type="entry name" value="YbaB/EbfC"/>
</dbReference>
<protein>
    <recommendedName>
        <fullName evidence="2">Nucleoid-associated protein IAC39_01565</fullName>
    </recommendedName>
</protein>
<proteinExistence type="inferred from homology"/>
<dbReference type="NCBIfam" id="TIGR00103">
    <property type="entry name" value="DNA_YbaB_EbfC"/>
    <property type="match status" value="1"/>
</dbReference>